<feature type="transmembrane region" description="Helical" evidence="1">
    <location>
        <begin position="34"/>
        <end position="56"/>
    </location>
</feature>
<proteinExistence type="predicted"/>
<evidence type="ECO:0008006" key="3">
    <source>
        <dbReference type="Google" id="ProtNLM"/>
    </source>
</evidence>
<dbReference type="InterPro" id="IPR007054">
    <property type="entry name" value="Lysis_S"/>
</dbReference>
<evidence type="ECO:0000256" key="1">
    <source>
        <dbReference type="SAM" id="Phobius"/>
    </source>
</evidence>
<keyword evidence="1" id="KW-0812">Transmembrane</keyword>
<feature type="non-terminal residue" evidence="2">
    <location>
        <position position="80"/>
    </location>
</feature>
<dbReference type="GO" id="GO:0001907">
    <property type="term" value="P:symbiont-mediated killing of host cell"/>
    <property type="evidence" value="ECO:0007669"/>
    <property type="project" value="InterPro"/>
</dbReference>
<comment type="caution">
    <text evidence="2">The sequence shown here is derived from an EMBL/GenBank/DDBJ whole genome shotgun (WGS) entry which is preliminary data.</text>
</comment>
<protein>
    <recommendedName>
        <fullName evidence="3">Lysis protein</fullName>
    </recommendedName>
</protein>
<dbReference type="GO" id="GO:0140911">
    <property type="term" value="F:pore-forming activity"/>
    <property type="evidence" value="ECO:0007669"/>
    <property type="project" value="InterPro"/>
</dbReference>
<gene>
    <name evidence="2" type="ORF">DLN06_26505</name>
</gene>
<dbReference type="EMBL" id="QWJV01000231">
    <property type="protein sequence ID" value="RIQ16480.1"/>
    <property type="molecule type" value="Genomic_DNA"/>
</dbReference>
<organism evidence="2">
    <name type="scientific">Salmonella enterica subsp. enterica serovar Newport str. CFSAN000835</name>
    <dbReference type="NCBI Taxonomy" id="1299174"/>
    <lineage>
        <taxon>Bacteria</taxon>
        <taxon>Pseudomonadati</taxon>
        <taxon>Pseudomonadota</taxon>
        <taxon>Gammaproteobacteria</taxon>
        <taxon>Enterobacterales</taxon>
        <taxon>Enterobacteriaceae</taxon>
        <taxon>Salmonella</taxon>
    </lineage>
</organism>
<dbReference type="AlphaFoldDB" id="A0A658ICX7"/>
<evidence type="ECO:0000313" key="2">
    <source>
        <dbReference type="EMBL" id="RIQ16480.1"/>
    </source>
</evidence>
<dbReference type="Pfam" id="PF04971">
    <property type="entry name" value="Phage_holin_2_1"/>
    <property type="match status" value="1"/>
</dbReference>
<sequence length="80" mass="8895">MERITSHASYGVPLATTVTTSIYSFLDHFSHDEWYAIGIATGVFFGLISLVANIYFQRQRNRILEQQKNGAKDASKIAAG</sequence>
<dbReference type="Proteomes" id="UP000839534">
    <property type="component" value="Unassembled WGS sequence"/>
</dbReference>
<name>A0A658ICX7_SALNE</name>
<accession>A0A658ICX7</accession>
<reference evidence="2" key="1">
    <citation type="submission" date="2018-08" db="EMBL/GenBank/DDBJ databases">
        <title>Whole genome sequencing of Salmonella enterica serotype newport.</title>
        <authorList>
            <person name="Bell R."/>
        </authorList>
    </citation>
    <scope>NUCLEOTIDE SEQUENCE [LARGE SCALE GENOMIC DNA]</scope>
    <source>
        <strain evidence="2">CFSAN000835</strain>
    </source>
</reference>
<keyword evidence="1" id="KW-1133">Transmembrane helix</keyword>
<keyword evidence="1" id="KW-0472">Membrane</keyword>